<keyword evidence="2" id="KW-1185">Reference proteome</keyword>
<accession>A0ACC0VFR7</accession>
<evidence type="ECO:0000313" key="1">
    <source>
        <dbReference type="EMBL" id="KAI9904963.1"/>
    </source>
</evidence>
<protein>
    <submittedName>
        <fullName evidence="1">Uncharacterized protein</fullName>
    </submittedName>
</protein>
<reference evidence="1" key="1">
    <citation type="submission" date="2022-10" db="EMBL/GenBank/DDBJ databases">
        <title>Complete Genome of Trichothecium roseum strain YXFP-22015, a Plant Pathogen Isolated from Citrus.</title>
        <authorList>
            <person name="Wang Y."/>
            <person name="Zhu L."/>
        </authorList>
    </citation>
    <scope>NUCLEOTIDE SEQUENCE</scope>
    <source>
        <strain evidence="1">YXFP-22015</strain>
    </source>
</reference>
<evidence type="ECO:0000313" key="2">
    <source>
        <dbReference type="Proteomes" id="UP001163324"/>
    </source>
</evidence>
<dbReference type="EMBL" id="CM047940">
    <property type="protein sequence ID" value="KAI9904963.1"/>
    <property type="molecule type" value="Genomic_DNA"/>
</dbReference>
<organism evidence="1 2">
    <name type="scientific">Trichothecium roseum</name>
    <dbReference type="NCBI Taxonomy" id="47278"/>
    <lineage>
        <taxon>Eukaryota</taxon>
        <taxon>Fungi</taxon>
        <taxon>Dikarya</taxon>
        <taxon>Ascomycota</taxon>
        <taxon>Pezizomycotina</taxon>
        <taxon>Sordariomycetes</taxon>
        <taxon>Hypocreomycetidae</taxon>
        <taxon>Hypocreales</taxon>
        <taxon>Hypocreales incertae sedis</taxon>
        <taxon>Trichothecium</taxon>
    </lineage>
</organism>
<name>A0ACC0VFR7_9HYPO</name>
<sequence length="118" mass="12664">MDFAQMTSEQQEPVDGMSRKDPCALAAKGVSLKKAVSGPSLVGSKMLGVFKMVPWTRWSLSLDLVKALEGLRFPLDIIQGEVANVNSENVSIGSPRPSQGGLPSTSVLRCLNLNLVKH</sequence>
<gene>
    <name evidence="1" type="ORF">N3K66_001492</name>
</gene>
<comment type="caution">
    <text evidence="1">The sequence shown here is derived from an EMBL/GenBank/DDBJ whole genome shotgun (WGS) entry which is preliminary data.</text>
</comment>
<proteinExistence type="predicted"/>
<dbReference type="Proteomes" id="UP001163324">
    <property type="component" value="Chromosome 1"/>
</dbReference>